<dbReference type="Gene3D" id="3.30.1330.60">
    <property type="entry name" value="OmpA-like domain"/>
    <property type="match status" value="1"/>
</dbReference>
<dbReference type="PROSITE" id="PS51123">
    <property type="entry name" value="OMPA_2"/>
    <property type="match status" value="1"/>
</dbReference>
<dbReference type="GO" id="GO:0016020">
    <property type="term" value="C:membrane"/>
    <property type="evidence" value="ECO:0007669"/>
    <property type="project" value="UniProtKB-UniRule"/>
</dbReference>
<keyword evidence="3" id="KW-1185">Reference proteome</keyword>
<feature type="compositionally biased region" description="Basic and acidic residues" evidence="1">
    <location>
        <begin position="215"/>
        <end position="228"/>
    </location>
</feature>
<dbReference type="CDD" id="cd07185">
    <property type="entry name" value="OmpA_C-like"/>
    <property type="match status" value="1"/>
</dbReference>
<reference evidence="2 3" key="1">
    <citation type="submission" date="2016-07" db="EMBL/GenBank/DDBJ databases">
        <title>Draft genome sequence of Prauserella muralis DSM 45305, isolated from a mould-covered wall in an indoor environment.</title>
        <authorList>
            <person name="Ruckert C."/>
            <person name="Albersmeier A."/>
            <person name="Jiang C.-L."/>
            <person name="Jiang Y."/>
            <person name="Kalinowski J."/>
            <person name="Schneider O."/>
            <person name="Winkler A."/>
            <person name="Zotchev S.B."/>
        </authorList>
    </citation>
    <scope>NUCLEOTIDE SEQUENCE [LARGE SCALE GENOMIC DNA]</scope>
    <source>
        <strain evidence="2 3">DSM 45305</strain>
    </source>
</reference>
<dbReference type="InterPro" id="IPR036737">
    <property type="entry name" value="OmpA-like_sf"/>
</dbReference>
<dbReference type="OrthoDB" id="3555397at2"/>
<evidence type="ECO:0000313" key="3">
    <source>
        <dbReference type="Proteomes" id="UP000249915"/>
    </source>
</evidence>
<evidence type="ECO:0000256" key="1">
    <source>
        <dbReference type="SAM" id="MobiDB-lite"/>
    </source>
</evidence>
<accession>A0A2V4B732</accession>
<dbReference type="InterPro" id="IPR050330">
    <property type="entry name" value="Bact_OuterMem_StrucFunc"/>
</dbReference>
<gene>
    <name evidence="2" type="ORF">BAY60_01030</name>
</gene>
<organism evidence="2 3">
    <name type="scientific">Prauserella muralis</name>
    <dbReference type="NCBI Taxonomy" id="588067"/>
    <lineage>
        <taxon>Bacteria</taxon>
        <taxon>Bacillati</taxon>
        <taxon>Actinomycetota</taxon>
        <taxon>Actinomycetes</taxon>
        <taxon>Pseudonocardiales</taxon>
        <taxon>Pseudonocardiaceae</taxon>
        <taxon>Prauserella</taxon>
    </lineage>
</organism>
<dbReference type="PANTHER" id="PTHR30329">
    <property type="entry name" value="STATOR ELEMENT OF FLAGELLAR MOTOR COMPLEX"/>
    <property type="match status" value="1"/>
</dbReference>
<dbReference type="PANTHER" id="PTHR30329:SF21">
    <property type="entry name" value="LIPOPROTEIN YIAD-RELATED"/>
    <property type="match status" value="1"/>
</dbReference>
<comment type="caution">
    <text evidence="2">The sequence shown here is derived from an EMBL/GenBank/DDBJ whole genome shotgun (WGS) entry which is preliminary data.</text>
</comment>
<sequence length="228" mass="23447">MSGGRGWLWLVPLALVVTGALAVAATWLGADRIESDLAGRARGALASAGLPGATVTFDGRDAAVSGVAPEQARRAADVVAAVEGVRTVESPGAPAREAPAQPRNPRDRLQAELDGVLAGQPITFQPDTAVLTPQGEQAVSDVVDVLGSAPTDLEFEVGGHVARVPGGDPRAARELSRQRADTVARRLIAAGIANDRVSAVGYGDTRPRTPTGDQSADRRVEITVRGGD</sequence>
<dbReference type="Pfam" id="PF00691">
    <property type="entry name" value="OmpA"/>
    <property type="match status" value="1"/>
</dbReference>
<dbReference type="RefSeq" id="WP_112279063.1">
    <property type="nucleotide sequence ID" value="NZ_MASW01000001.1"/>
</dbReference>
<evidence type="ECO:0000313" key="2">
    <source>
        <dbReference type="EMBL" id="PXY31037.1"/>
    </source>
</evidence>
<protein>
    <submittedName>
        <fullName evidence="2">Uncharacterized protein</fullName>
    </submittedName>
</protein>
<proteinExistence type="predicted"/>
<feature type="region of interest" description="Disordered" evidence="1">
    <location>
        <begin position="200"/>
        <end position="228"/>
    </location>
</feature>
<name>A0A2V4B732_9PSEU</name>
<dbReference type="InterPro" id="IPR006665">
    <property type="entry name" value="OmpA-like"/>
</dbReference>
<dbReference type="AlphaFoldDB" id="A0A2V4B732"/>
<dbReference type="EMBL" id="MASW01000001">
    <property type="protein sequence ID" value="PXY31037.1"/>
    <property type="molecule type" value="Genomic_DNA"/>
</dbReference>
<dbReference type="SUPFAM" id="SSF103088">
    <property type="entry name" value="OmpA-like"/>
    <property type="match status" value="1"/>
</dbReference>
<dbReference type="Proteomes" id="UP000249915">
    <property type="component" value="Unassembled WGS sequence"/>
</dbReference>